<dbReference type="KEGG" id="bang:BBAG_0359"/>
<dbReference type="PATRIC" id="fig|518635.17.peg.369"/>
<dbReference type="InterPro" id="IPR028082">
    <property type="entry name" value="Peripla_BP_I"/>
</dbReference>
<gene>
    <name evidence="1" type="ORF">BIFANG_02412</name>
</gene>
<evidence type="ECO:0000313" key="2">
    <source>
        <dbReference type="Proteomes" id="UP000006408"/>
    </source>
</evidence>
<evidence type="ECO:0000313" key="1">
    <source>
        <dbReference type="EMBL" id="EEP21056.1"/>
    </source>
</evidence>
<reference evidence="1" key="1">
    <citation type="submission" date="2009-04" db="EMBL/GenBank/DDBJ databases">
        <authorList>
            <person name="Weinstock G."/>
            <person name="Sodergren E."/>
            <person name="Clifton S."/>
            <person name="Fulton L."/>
            <person name="Fulton B."/>
            <person name="Courtney L."/>
            <person name="Fronick C."/>
            <person name="Harrison M."/>
            <person name="Strong C."/>
            <person name="Farmer C."/>
            <person name="Delahaunty K."/>
            <person name="Markovic C."/>
            <person name="Hall O."/>
            <person name="Minx P."/>
            <person name="Tomlinson C."/>
            <person name="Mitreva M."/>
            <person name="Nelson J."/>
            <person name="Hou S."/>
            <person name="Wollam A."/>
            <person name="Pepin K.H."/>
            <person name="Johnson M."/>
            <person name="Bhonagiri V."/>
            <person name="Nash W.E."/>
            <person name="Warren W."/>
            <person name="Chinwalla A."/>
            <person name="Mardis E.R."/>
            <person name="Wilson R.K."/>
        </authorList>
    </citation>
    <scope>NUCLEOTIDE SEQUENCE [LARGE SCALE GENOMIC DNA]</scope>
    <source>
        <strain evidence="1">DSM 20098</strain>
    </source>
</reference>
<keyword evidence="2" id="KW-1185">Reference proteome</keyword>
<dbReference type="Proteomes" id="UP000006408">
    <property type="component" value="Unassembled WGS sequence"/>
</dbReference>
<accession>C4FDM5</accession>
<proteinExistence type="predicted"/>
<dbReference type="HOGENOM" id="CLU_3230252_0_0_11"/>
<sequence>MQIGREAAHKALALMNGQTLDEPVHTMPTSLVLRSTTERVAVH</sequence>
<dbReference type="EMBL" id="ABYS02000004">
    <property type="protein sequence ID" value="EEP21056.1"/>
    <property type="molecule type" value="Genomic_DNA"/>
</dbReference>
<dbReference type="SUPFAM" id="SSF53822">
    <property type="entry name" value="Periplasmic binding protein-like I"/>
    <property type="match status" value="1"/>
</dbReference>
<name>C4FDM5_9BIFI</name>
<organism evidence="1 2">
    <name type="scientific">Bifidobacterium angulatum DSM 20098 = JCM 7096</name>
    <dbReference type="NCBI Taxonomy" id="518635"/>
    <lineage>
        <taxon>Bacteria</taxon>
        <taxon>Bacillati</taxon>
        <taxon>Actinomycetota</taxon>
        <taxon>Actinomycetes</taxon>
        <taxon>Bifidobacteriales</taxon>
        <taxon>Bifidobacteriaceae</taxon>
        <taxon>Bifidobacterium</taxon>
    </lineage>
</organism>
<dbReference type="AlphaFoldDB" id="C4FDM5"/>
<protein>
    <submittedName>
        <fullName evidence="1">Uncharacterized protein</fullName>
    </submittedName>
</protein>
<comment type="caution">
    <text evidence="1">The sequence shown here is derived from an EMBL/GenBank/DDBJ whole genome shotgun (WGS) entry which is preliminary data.</text>
</comment>